<protein>
    <submittedName>
        <fullName evidence="2">Tail assembly protein I</fullName>
    </submittedName>
</protein>
<dbReference type="RefSeq" id="WP_160021545.1">
    <property type="nucleotide sequence ID" value="NZ_VZIZ01000012.1"/>
</dbReference>
<name>A0A6N7BXT6_9GAMM</name>
<keyword evidence="3" id="KW-1185">Reference proteome</keyword>
<feature type="transmembrane region" description="Helical" evidence="1">
    <location>
        <begin position="121"/>
        <end position="140"/>
    </location>
</feature>
<accession>A0A6N7BXT6</accession>
<gene>
    <name evidence="2" type="ORF">FQV37_193</name>
</gene>
<dbReference type="AlphaFoldDB" id="A0A6N7BXT6"/>
<feature type="transmembrane region" description="Helical" evidence="1">
    <location>
        <begin position="94"/>
        <end position="115"/>
    </location>
</feature>
<proteinExistence type="predicted"/>
<organism evidence="2 3">
    <name type="scientific">Psychrobacter nivimaris</name>
    <dbReference type="NCBI Taxonomy" id="281738"/>
    <lineage>
        <taxon>Bacteria</taxon>
        <taxon>Pseudomonadati</taxon>
        <taxon>Pseudomonadota</taxon>
        <taxon>Gammaproteobacteria</taxon>
        <taxon>Moraxellales</taxon>
        <taxon>Moraxellaceae</taxon>
        <taxon>Psychrobacter</taxon>
    </lineage>
</organism>
<keyword evidence="1" id="KW-1133">Transmembrane helix</keyword>
<evidence type="ECO:0000256" key="1">
    <source>
        <dbReference type="SAM" id="Phobius"/>
    </source>
</evidence>
<sequence>MKVIHLHGVLADKFGEFFRLDIQSAAEATHAIACQLPEFKMFMLKAEQEGMRFAVFLDEQTEQGNVGEKELANATSANVIHIVPKIMGAGGDAFGWLQVVVGAALVVVGLGLTPFTGGTSLAMVGAGAGLMVGGAASLLMPTPDLGDQDEDGNRANYGFGGAVTTVAQGNPVPILIGERYIGGFIVSAGIYTEDNQ</sequence>
<comment type="caution">
    <text evidence="2">The sequence shown here is derived from an EMBL/GenBank/DDBJ whole genome shotgun (WGS) entry which is preliminary data.</text>
</comment>
<keyword evidence="1" id="KW-0472">Membrane</keyword>
<reference evidence="2 3" key="1">
    <citation type="submission" date="2019-09" db="EMBL/GenBank/DDBJ databases">
        <title>Draft genome sequence of Psychrobacter nivimaris LAMA 639, in search for biotechnological relevant genes.</title>
        <authorList>
            <person name="Lima A.O.S."/>
            <person name="Staloch B.E.K."/>
            <person name="Freitas R.C."/>
            <person name="Niero H."/>
            <person name="Silva M.A.C."/>
        </authorList>
    </citation>
    <scope>NUCLEOTIDE SEQUENCE [LARGE SCALE GENOMIC DNA]</scope>
    <source>
        <strain evidence="2 3">LAMA 639</strain>
    </source>
</reference>
<evidence type="ECO:0000313" key="3">
    <source>
        <dbReference type="Proteomes" id="UP000471465"/>
    </source>
</evidence>
<keyword evidence="1" id="KW-0812">Transmembrane</keyword>
<dbReference type="Proteomes" id="UP000471465">
    <property type="component" value="Unassembled WGS sequence"/>
</dbReference>
<evidence type="ECO:0000313" key="2">
    <source>
        <dbReference type="EMBL" id="KAF0569198.1"/>
    </source>
</evidence>
<dbReference type="EMBL" id="VZIZ01000012">
    <property type="protein sequence ID" value="KAF0569198.1"/>
    <property type="molecule type" value="Genomic_DNA"/>
</dbReference>